<gene>
    <name evidence="1" type="ORF">CZ787_17655</name>
</gene>
<dbReference type="AlphaFoldDB" id="A0A1R4I5B5"/>
<proteinExistence type="predicted"/>
<sequence length="42" mass="4987">MIQRRSQRAIAYVMVGLGFSKKYRAEFSHAENQKQQRRCEAL</sequence>
<name>A0A1R4I5B5_9GAMM</name>
<evidence type="ECO:0000313" key="2">
    <source>
        <dbReference type="Proteomes" id="UP000196331"/>
    </source>
</evidence>
<comment type="caution">
    <text evidence="1">The sequence shown here is derived from an EMBL/GenBank/DDBJ whole genome shotgun (WGS) entry which is preliminary data.</text>
</comment>
<dbReference type="EMBL" id="FUKM01000058">
    <property type="protein sequence ID" value="SJN14939.1"/>
    <property type="molecule type" value="Genomic_DNA"/>
</dbReference>
<accession>A0A1R4I5B5</accession>
<reference evidence="1 2" key="1">
    <citation type="submission" date="2017-02" db="EMBL/GenBank/DDBJ databases">
        <authorList>
            <person name="Dridi B."/>
        </authorList>
    </citation>
    <scope>NUCLEOTIDE SEQUENCE [LARGE SCALE GENOMIC DNA]</scope>
    <source>
        <strain evidence="1 2">JB380</strain>
    </source>
</reference>
<protein>
    <submittedName>
        <fullName evidence="1">Uncharacterized protein</fullName>
    </submittedName>
</protein>
<dbReference type="Proteomes" id="UP000196331">
    <property type="component" value="Unassembled WGS sequence"/>
</dbReference>
<evidence type="ECO:0000313" key="1">
    <source>
        <dbReference type="EMBL" id="SJN14939.1"/>
    </source>
</evidence>
<organism evidence="1 2">
    <name type="scientific">Halomonas citrativorans</name>
    <dbReference type="NCBI Taxonomy" id="2742612"/>
    <lineage>
        <taxon>Bacteria</taxon>
        <taxon>Pseudomonadati</taxon>
        <taxon>Pseudomonadota</taxon>
        <taxon>Gammaproteobacteria</taxon>
        <taxon>Oceanospirillales</taxon>
        <taxon>Halomonadaceae</taxon>
        <taxon>Halomonas</taxon>
    </lineage>
</organism>